<feature type="transmembrane region" description="Helical" evidence="1">
    <location>
        <begin position="149"/>
        <end position="168"/>
    </location>
</feature>
<dbReference type="EMBL" id="CP004025">
    <property type="protein sequence ID" value="AGC46731.1"/>
    <property type="molecule type" value="Genomic_DNA"/>
</dbReference>
<evidence type="ECO:0000313" key="3">
    <source>
        <dbReference type="Proteomes" id="UP000011131"/>
    </source>
</evidence>
<gene>
    <name evidence="2" type="ordered locus">MYSTI_05453</name>
</gene>
<dbReference type="STRING" id="1278073.MYSTI_05453"/>
<proteinExistence type="predicted"/>
<sequence>MAERVEVSEEGPEGGVVPPPVSAAMMADPLALGRRALVAAQARVEVAPELDVEPVTASAVETPAPGLGRVRDRTLAGDRWIARVLRVGALLSGGLFVLSLCLEALPETESIHVAIDQLRKAAASLLLVTPVARLGVAGTLLGLRGEWRYALIAVGVLGLLALAVGAGIQA</sequence>
<evidence type="ECO:0000313" key="2">
    <source>
        <dbReference type="EMBL" id="AGC46731.1"/>
    </source>
</evidence>
<keyword evidence="1" id="KW-0812">Transmembrane</keyword>
<keyword evidence="1" id="KW-1133">Transmembrane helix</keyword>
<dbReference type="HOGENOM" id="CLU_139126_0_0_7"/>
<accession>L7UCU6</accession>
<dbReference type="PATRIC" id="fig|1278073.3.peg.5528"/>
<name>L7UCU6_MYXSD</name>
<dbReference type="Proteomes" id="UP000011131">
    <property type="component" value="Chromosome"/>
</dbReference>
<feature type="transmembrane region" description="Helical" evidence="1">
    <location>
        <begin position="80"/>
        <end position="102"/>
    </location>
</feature>
<reference evidence="2 3" key="1">
    <citation type="journal article" date="2013" name="Genome Announc.">
        <title>Complete genome sequence of Myxococcus stipitatus strain DSM 14675, a fruiting myxobacterium.</title>
        <authorList>
            <person name="Huntley S."/>
            <person name="Kneip S."/>
            <person name="Treuner-Lange A."/>
            <person name="Sogaard-Andersen L."/>
        </authorList>
    </citation>
    <scope>NUCLEOTIDE SEQUENCE [LARGE SCALE GENOMIC DNA]</scope>
    <source>
        <strain evidence="3">DSM 14675 / JCM 12634 / Mx s8</strain>
    </source>
</reference>
<evidence type="ECO:0008006" key="4">
    <source>
        <dbReference type="Google" id="ProtNLM"/>
    </source>
</evidence>
<keyword evidence="3" id="KW-1185">Reference proteome</keyword>
<feature type="transmembrane region" description="Helical" evidence="1">
    <location>
        <begin position="123"/>
        <end position="143"/>
    </location>
</feature>
<keyword evidence="1" id="KW-0472">Membrane</keyword>
<evidence type="ECO:0000256" key="1">
    <source>
        <dbReference type="SAM" id="Phobius"/>
    </source>
</evidence>
<dbReference type="AlphaFoldDB" id="L7UCU6"/>
<organism evidence="2 3">
    <name type="scientific">Myxococcus stipitatus (strain DSM 14675 / JCM 12634 / Mx s8)</name>
    <dbReference type="NCBI Taxonomy" id="1278073"/>
    <lineage>
        <taxon>Bacteria</taxon>
        <taxon>Pseudomonadati</taxon>
        <taxon>Myxococcota</taxon>
        <taxon>Myxococcia</taxon>
        <taxon>Myxococcales</taxon>
        <taxon>Cystobacterineae</taxon>
        <taxon>Myxococcaceae</taxon>
        <taxon>Myxococcus</taxon>
    </lineage>
</organism>
<protein>
    <recommendedName>
        <fullName evidence="4">DUF1634 domain-containing protein</fullName>
    </recommendedName>
</protein>
<dbReference type="KEGG" id="msd:MYSTI_05453"/>
<dbReference type="RefSeq" id="WP_015350987.1">
    <property type="nucleotide sequence ID" value="NC_020126.1"/>
</dbReference>